<dbReference type="Pfam" id="PF00891">
    <property type="entry name" value="Methyltransf_2"/>
    <property type="match status" value="1"/>
</dbReference>
<dbReference type="InterPro" id="IPR036388">
    <property type="entry name" value="WH-like_DNA-bd_sf"/>
</dbReference>
<accession>A0A3M2LQ34</accession>
<dbReference type="PANTHER" id="PTHR43712">
    <property type="entry name" value="PUTATIVE (AFU_ORTHOLOGUE AFUA_4G14580)-RELATED"/>
    <property type="match status" value="1"/>
</dbReference>
<sequence length="340" mass="36922">MESERVTPGPLMEMATGFWVTRTLAAAVGLDLFTRFGVEGCTAAELVDGLGIAERPAEMLLTACASLGLLDVRDGRFVNSAMAEEFLVRGRPYYLGGWVDMVYRRLYGGSGELERAIRTNRPTSWDPDRGETLFDGFDPQMMETFWAAMHSLSSFSARVLGQAVDLGGVRRLLDVGGGSGAYDIELCRRYPELTATVFDLPQGCEAAARKVGESGFARRIDIVSGDFLGDDPLPGGHDAALLSMILHDWNEEHCLDILRKVHEALPPGGLLLVCELFVDDDKSGPAPAALMSLNMLVEGEGRNYTAAECADWLTEVGFAPEPVVRFESPGANGVLVARRR</sequence>
<protein>
    <submittedName>
        <fullName evidence="6">Methyltransferase domain-containing protein</fullName>
    </submittedName>
</protein>
<dbReference type="EMBL" id="RFFG01000120">
    <property type="protein sequence ID" value="RMI36958.1"/>
    <property type="molecule type" value="Genomic_DNA"/>
</dbReference>
<dbReference type="OrthoDB" id="582216at2"/>
<dbReference type="InterPro" id="IPR012967">
    <property type="entry name" value="COMT_dimerisation"/>
</dbReference>
<keyword evidence="1 6" id="KW-0489">Methyltransferase</keyword>
<dbReference type="Gene3D" id="3.40.50.150">
    <property type="entry name" value="Vaccinia Virus protein VP39"/>
    <property type="match status" value="1"/>
</dbReference>
<keyword evidence="2 6" id="KW-0808">Transferase</keyword>
<dbReference type="SUPFAM" id="SSF53335">
    <property type="entry name" value="S-adenosyl-L-methionine-dependent methyltransferases"/>
    <property type="match status" value="1"/>
</dbReference>
<dbReference type="GO" id="GO:0032259">
    <property type="term" value="P:methylation"/>
    <property type="evidence" value="ECO:0007669"/>
    <property type="project" value="UniProtKB-KW"/>
</dbReference>
<feature type="domain" description="O-methyltransferase C-terminal" evidence="4">
    <location>
        <begin position="112"/>
        <end position="318"/>
    </location>
</feature>
<evidence type="ECO:0000256" key="2">
    <source>
        <dbReference type="ARBA" id="ARBA00022679"/>
    </source>
</evidence>
<evidence type="ECO:0000313" key="7">
    <source>
        <dbReference type="Proteomes" id="UP000282674"/>
    </source>
</evidence>
<reference evidence="6 7" key="1">
    <citation type="submission" date="2018-10" db="EMBL/GenBank/DDBJ databases">
        <title>Isolation from soil.</title>
        <authorList>
            <person name="Hu J."/>
        </authorList>
    </citation>
    <scope>NUCLEOTIDE SEQUENCE [LARGE SCALE GENOMIC DNA]</scope>
    <source>
        <strain evidence="6 7">NEAU-Ht49</strain>
    </source>
</reference>
<keyword evidence="3" id="KW-0949">S-adenosyl-L-methionine</keyword>
<dbReference type="PROSITE" id="PS51683">
    <property type="entry name" value="SAM_OMT_II"/>
    <property type="match status" value="1"/>
</dbReference>
<dbReference type="GO" id="GO:0008171">
    <property type="term" value="F:O-methyltransferase activity"/>
    <property type="evidence" value="ECO:0007669"/>
    <property type="project" value="InterPro"/>
</dbReference>
<evidence type="ECO:0000313" key="6">
    <source>
        <dbReference type="EMBL" id="RMI36958.1"/>
    </source>
</evidence>
<keyword evidence="7" id="KW-1185">Reference proteome</keyword>
<dbReference type="Pfam" id="PF08100">
    <property type="entry name" value="Dimerisation"/>
    <property type="match status" value="1"/>
</dbReference>
<feature type="domain" description="O-methyltransferase dimerisation" evidence="5">
    <location>
        <begin position="12"/>
        <end position="88"/>
    </location>
</feature>
<dbReference type="SUPFAM" id="SSF46785">
    <property type="entry name" value="Winged helix' DNA-binding domain"/>
    <property type="match status" value="1"/>
</dbReference>
<evidence type="ECO:0000259" key="4">
    <source>
        <dbReference type="Pfam" id="PF00891"/>
    </source>
</evidence>
<proteinExistence type="predicted"/>
<dbReference type="RefSeq" id="WP_122199163.1">
    <property type="nucleotide sequence ID" value="NZ_JBHSKC010000001.1"/>
</dbReference>
<dbReference type="InterPro" id="IPR001077">
    <property type="entry name" value="COMT_C"/>
</dbReference>
<name>A0A3M2LQ34_9ACTN</name>
<evidence type="ECO:0000256" key="1">
    <source>
        <dbReference type="ARBA" id="ARBA00022603"/>
    </source>
</evidence>
<dbReference type="AlphaFoldDB" id="A0A3M2LQ34"/>
<comment type="caution">
    <text evidence="6">The sequence shown here is derived from an EMBL/GenBank/DDBJ whole genome shotgun (WGS) entry which is preliminary data.</text>
</comment>
<dbReference type="InterPro" id="IPR036390">
    <property type="entry name" value="WH_DNA-bd_sf"/>
</dbReference>
<dbReference type="PANTHER" id="PTHR43712:SF2">
    <property type="entry name" value="O-METHYLTRANSFERASE CICE"/>
    <property type="match status" value="1"/>
</dbReference>
<evidence type="ECO:0000259" key="5">
    <source>
        <dbReference type="Pfam" id="PF08100"/>
    </source>
</evidence>
<evidence type="ECO:0000256" key="3">
    <source>
        <dbReference type="ARBA" id="ARBA00022691"/>
    </source>
</evidence>
<dbReference type="InterPro" id="IPR029063">
    <property type="entry name" value="SAM-dependent_MTases_sf"/>
</dbReference>
<dbReference type="GO" id="GO:0046983">
    <property type="term" value="F:protein dimerization activity"/>
    <property type="evidence" value="ECO:0007669"/>
    <property type="project" value="InterPro"/>
</dbReference>
<gene>
    <name evidence="6" type="ORF">EBO15_37170</name>
</gene>
<dbReference type="Gene3D" id="1.10.10.10">
    <property type="entry name" value="Winged helix-like DNA-binding domain superfamily/Winged helix DNA-binding domain"/>
    <property type="match status" value="1"/>
</dbReference>
<organism evidence="6 7">
    <name type="scientific">Actinomadura harenae</name>
    <dbReference type="NCBI Taxonomy" id="2483351"/>
    <lineage>
        <taxon>Bacteria</taxon>
        <taxon>Bacillati</taxon>
        <taxon>Actinomycetota</taxon>
        <taxon>Actinomycetes</taxon>
        <taxon>Streptosporangiales</taxon>
        <taxon>Thermomonosporaceae</taxon>
        <taxon>Actinomadura</taxon>
    </lineage>
</organism>
<dbReference type="CDD" id="cd02440">
    <property type="entry name" value="AdoMet_MTases"/>
    <property type="match status" value="1"/>
</dbReference>
<dbReference type="Proteomes" id="UP000282674">
    <property type="component" value="Unassembled WGS sequence"/>
</dbReference>
<dbReference type="InterPro" id="IPR016461">
    <property type="entry name" value="COMT-like"/>
</dbReference>